<dbReference type="AlphaFoldDB" id="A0A425XYY8"/>
<evidence type="ECO:0000313" key="2">
    <source>
        <dbReference type="Proteomes" id="UP000285794"/>
    </source>
</evidence>
<protein>
    <submittedName>
        <fullName evidence="1">Uncharacterized protein</fullName>
    </submittedName>
</protein>
<evidence type="ECO:0000313" key="1">
    <source>
        <dbReference type="EMBL" id="RRG20389.1"/>
    </source>
</evidence>
<keyword evidence="2" id="KW-1185">Reference proteome</keyword>
<dbReference type="Proteomes" id="UP000285794">
    <property type="component" value="Unassembled WGS sequence"/>
</dbReference>
<dbReference type="EMBL" id="QQWG01000013">
    <property type="protein sequence ID" value="RRG20389.1"/>
    <property type="molecule type" value="Genomic_DNA"/>
</dbReference>
<accession>A0A425XYY8</accession>
<sequence length="331" mass="36769">MNINIGNFIKTTKMKKIKYIPLLISLIGLAIGFNSCDEENLSKEDFEWKAEAMTLVMPGEYRNFFYATNADAFIVEELDFNISVLPASANDADAVDKLEVYAFLQETDGDVQVMHGGESGKLFKTYVDIPDFSEFQVHVTIDELYELFKDDLLNKNRPNKLVSTDLIEFKWVITDKSGKVTDTRMDCSGSNCQYILGVDTGFACPNDLSGVLNYEVLEKGSGATGSVGQTGSVEITRVSLSGDYTIDDCQFGTSYNGNKFGCKIKDKDCGSLLDLDGADGTEWEITNINGPTCDITWTYSYTDGYDEWAKVRVTRADGQDWPIDLKGEGPY</sequence>
<proteinExistence type="predicted"/>
<reference evidence="1 2" key="1">
    <citation type="submission" date="2018-07" db="EMBL/GenBank/DDBJ databases">
        <title>Draft genome sequence of Ancylomarina sp. M1P.</title>
        <authorList>
            <person name="Yadav S."/>
            <person name="Villanueva L."/>
            <person name="Damste J.S.S."/>
        </authorList>
    </citation>
    <scope>NUCLEOTIDE SEQUENCE [LARGE SCALE GENOMIC DNA]</scope>
    <source>
        <strain evidence="1 2">M1P</strain>
    </source>
</reference>
<gene>
    <name evidence="1" type="ORF">DWB61_12650</name>
</gene>
<comment type="caution">
    <text evidence="1">The sequence shown here is derived from an EMBL/GenBank/DDBJ whole genome shotgun (WGS) entry which is preliminary data.</text>
</comment>
<name>A0A425XYY8_9BACT</name>
<organism evidence="1 2">
    <name type="scientific">Ancylomarina euxinus</name>
    <dbReference type="NCBI Taxonomy" id="2283627"/>
    <lineage>
        <taxon>Bacteria</taxon>
        <taxon>Pseudomonadati</taxon>
        <taxon>Bacteroidota</taxon>
        <taxon>Bacteroidia</taxon>
        <taxon>Marinilabiliales</taxon>
        <taxon>Marinifilaceae</taxon>
        <taxon>Ancylomarina</taxon>
    </lineage>
</organism>